<keyword evidence="2" id="KW-1185">Reference proteome</keyword>
<dbReference type="Proteomes" id="UP000799770">
    <property type="component" value="Unassembled WGS sequence"/>
</dbReference>
<sequence length="165" mass="18459">MSRVSHPQNHSSHRILFSSVRTASGLAPGPNVYPKPYPLSIPRMDRRSARTPIPCISDLEKQVDRTSHQAMNDIDSCADSGSRRSSCMCLRSLMLHHQGQSVARSQLFAQESIEYKTREIAMVSFVHVKHVTLLSNARDQQKRPASPRSAHLLVNATAVGYLRRS</sequence>
<organism evidence="1 2">
    <name type="scientific">Lophiotrema nucula</name>
    <dbReference type="NCBI Taxonomy" id="690887"/>
    <lineage>
        <taxon>Eukaryota</taxon>
        <taxon>Fungi</taxon>
        <taxon>Dikarya</taxon>
        <taxon>Ascomycota</taxon>
        <taxon>Pezizomycotina</taxon>
        <taxon>Dothideomycetes</taxon>
        <taxon>Pleosporomycetidae</taxon>
        <taxon>Pleosporales</taxon>
        <taxon>Lophiotremataceae</taxon>
        <taxon>Lophiotrema</taxon>
    </lineage>
</organism>
<dbReference type="AlphaFoldDB" id="A0A6A5ZRA2"/>
<protein>
    <submittedName>
        <fullName evidence="1">Uncharacterized protein</fullName>
    </submittedName>
</protein>
<proteinExistence type="predicted"/>
<evidence type="ECO:0000313" key="2">
    <source>
        <dbReference type="Proteomes" id="UP000799770"/>
    </source>
</evidence>
<accession>A0A6A5ZRA2</accession>
<gene>
    <name evidence="1" type="ORF">BDV96DRAFT_129363</name>
</gene>
<evidence type="ECO:0000313" key="1">
    <source>
        <dbReference type="EMBL" id="KAF2121776.1"/>
    </source>
</evidence>
<dbReference type="EMBL" id="ML977311">
    <property type="protein sequence ID" value="KAF2121776.1"/>
    <property type="molecule type" value="Genomic_DNA"/>
</dbReference>
<name>A0A6A5ZRA2_9PLEO</name>
<reference evidence="1" key="1">
    <citation type="journal article" date="2020" name="Stud. Mycol.">
        <title>101 Dothideomycetes genomes: a test case for predicting lifestyles and emergence of pathogens.</title>
        <authorList>
            <person name="Haridas S."/>
            <person name="Albert R."/>
            <person name="Binder M."/>
            <person name="Bloem J."/>
            <person name="Labutti K."/>
            <person name="Salamov A."/>
            <person name="Andreopoulos B."/>
            <person name="Baker S."/>
            <person name="Barry K."/>
            <person name="Bills G."/>
            <person name="Bluhm B."/>
            <person name="Cannon C."/>
            <person name="Castanera R."/>
            <person name="Culley D."/>
            <person name="Daum C."/>
            <person name="Ezra D."/>
            <person name="Gonzalez J."/>
            <person name="Henrissat B."/>
            <person name="Kuo A."/>
            <person name="Liang C."/>
            <person name="Lipzen A."/>
            <person name="Lutzoni F."/>
            <person name="Magnuson J."/>
            <person name="Mondo S."/>
            <person name="Nolan M."/>
            <person name="Ohm R."/>
            <person name="Pangilinan J."/>
            <person name="Park H.-J."/>
            <person name="Ramirez L."/>
            <person name="Alfaro M."/>
            <person name="Sun H."/>
            <person name="Tritt A."/>
            <person name="Yoshinaga Y."/>
            <person name="Zwiers L.-H."/>
            <person name="Turgeon B."/>
            <person name="Goodwin S."/>
            <person name="Spatafora J."/>
            <person name="Crous P."/>
            <person name="Grigoriev I."/>
        </authorList>
    </citation>
    <scope>NUCLEOTIDE SEQUENCE</scope>
    <source>
        <strain evidence="1">CBS 627.86</strain>
    </source>
</reference>